<comment type="caution">
    <text evidence="2">The sequence shown here is derived from an EMBL/GenBank/DDBJ whole genome shotgun (WGS) entry which is preliminary data.</text>
</comment>
<accession>A0AAV8VLW4</accession>
<evidence type="ECO:0000313" key="3">
    <source>
        <dbReference type="Proteomes" id="UP001159042"/>
    </source>
</evidence>
<proteinExistence type="predicted"/>
<keyword evidence="3" id="KW-1185">Reference proteome</keyword>
<feature type="chain" id="PRO_5043675892" evidence="1">
    <location>
        <begin position="22"/>
        <end position="72"/>
    </location>
</feature>
<gene>
    <name evidence="2" type="ORF">NQ315_000402</name>
</gene>
<evidence type="ECO:0000313" key="2">
    <source>
        <dbReference type="EMBL" id="KAJ8915150.1"/>
    </source>
</evidence>
<sequence length="72" mass="8117">MSNIKLLAVLVVALFVQIGEAQNFHYINEIQHGHDYNYNSSDKHFSSISVVLCSLILSRYLGQIPALLLNRS</sequence>
<evidence type="ECO:0000256" key="1">
    <source>
        <dbReference type="SAM" id="SignalP"/>
    </source>
</evidence>
<keyword evidence="1" id="KW-0732">Signal</keyword>
<name>A0AAV8VLW4_9CUCU</name>
<protein>
    <submittedName>
        <fullName evidence="2">Uncharacterized protein</fullName>
    </submittedName>
</protein>
<reference evidence="2 3" key="1">
    <citation type="journal article" date="2023" name="Insect Mol. Biol.">
        <title>Genome sequencing provides insights into the evolution of gene families encoding plant cell wall-degrading enzymes in longhorned beetles.</title>
        <authorList>
            <person name="Shin N.R."/>
            <person name="Okamura Y."/>
            <person name="Kirsch R."/>
            <person name="Pauchet Y."/>
        </authorList>
    </citation>
    <scope>NUCLEOTIDE SEQUENCE [LARGE SCALE GENOMIC DNA]</scope>
    <source>
        <strain evidence="2">EAD_L_NR</strain>
    </source>
</reference>
<organism evidence="2 3">
    <name type="scientific">Exocentrus adspersus</name>
    <dbReference type="NCBI Taxonomy" id="1586481"/>
    <lineage>
        <taxon>Eukaryota</taxon>
        <taxon>Metazoa</taxon>
        <taxon>Ecdysozoa</taxon>
        <taxon>Arthropoda</taxon>
        <taxon>Hexapoda</taxon>
        <taxon>Insecta</taxon>
        <taxon>Pterygota</taxon>
        <taxon>Neoptera</taxon>
        <taxon>Endopterygota</taxon>
        <taxon>Coleoptera</taxon>
        <taxon>Polyphaga</taxon>
        <taxon>Cucujiformia</taxon>
        <taxon>Chrysomeloidea</taxon>
        <taxon>Cerambycidae</taxon>
        <taxon>Lamiinae</taxon>
        <taxon>Acanthocinini</taxon>
        <taxon>Exocentrus</taxon>
    </lineage>
</organism>
<feature type="signal peptide" evidence="1">
    <location>
        <begin position="1"/>
        <end position="21"/>
    </location>
</feature>
<dbReference type="EMBL" id="JANEYG010000057">
    <property type="protein sequence ID" value="KAJ8915150.1"/>
    <property type="molecule type" value="Genomic_DNA"/>
</dbReference>
<dbReference type="Proteomes" id="UP001159042">
    <property type="component" value="Unassembled WGS sequence"/>
</dbReference>
<dbReference type="AlphaFoldDB" id="A0AAV8VLW4"/>